<dbReference type="EMBL" id="LT906555">
    <property type="protein sequence ID" value="SNW62491.1"/>
    <property type="molecule type" value="Genomic_DNA"/>
</dbReference>
<dbReference type="InterPro" id="IPR011333">
    <property type="entry name" value="SKP1/BTB/POZ_sf"/>
</dbReference>
<dbReference type="SMART" id="SM00225">
    <property type="entry name" value="BTB"/>
    <property type="match status" value="1"/>
</dbReference>
<accession>A0A2I2L4Q0</accession>
<dbReference type="PROSITE" id="PS50097">
    <property type="entry name" value="BTB"/>
    <property type="match status" value="1"/>
</dbReference>
<protein>
    <submittedName>
        <fullName evidence="3">SKP1/BTB/POZ domain-containing protein</fullName>
    </submittedName>
</protein>
<sequence length="287" mass="34059">MELDYLFNNELFSDIIIEGNDNTWYAHKVILSHHSEMLKKRFTLGTTDKEEKTIRVTWSYDAIDLSIRFMYGRHFDSMLKDVYKTMDDETGAHLLLELYKISDYWCIPKLSEYICNYIYENLDENNINIFLSVESIYVNIQKKLIDYLSKKFMSDIITEDHMKNISKNLMNKMVRNIIYKSEYEYYVKLKRWCKLIGMDEEQKMTFLATYINFRKFTVDQLLSINAKDYMDLKDSLSGKDKNCIYHGKGLAGTIPGFHHRLCGKRNEYGNSCLNIINENELYCPNCS</sequence>
<gene>
    <name evidence="3" type="ORF">ORPV_587</name>
</gene>
<dbReference type="GeneID" id="35382391"/>
<dbReference type="InterPro" id="IPR000210">
    <property type="entry name" value="BTB/POZ_dom"/>
</dbReference>
<evidence type="ECO:0000256" key="1">
    <source>
        <dbReference type="ARBA" id="ARBA00006497"/>
    </source>
</evidence>
<feature type="domain" description="BTB" evidence="2">
    <location>
        <begin position="13"/>
        <end position="71"/>
    </location>
</feature>
<evidence type="ECO:0000313" key="4">
    <source>
        <dbReference type="Proteomes" id="UP000236316"/>
    </source>
</evidence>
<evidence type="ECO:0000259" key="2">
    <source>
        <dbReference type="PROSITE" id="PS50097"/>
    </source>
</evidence>
<reference evidence="3" key="1">
    <citation type="submission" date="2017-08" db="EMBL/GenBank/DDBJ databases">
        <authorList>
            <consortium name="Urmite Genomes"/>
        </authorList>
    </citation>
    <scope>NUCLEOTIDE SEQUENCE [LARGE SCALE GENOMIC DNA]</scope>
    <source>
        <strain evidence="3">IHUMI-LCC2</strain>
    </source>
</reference>
<comment type="similarity">
    <text evidence="1">Belongs to the mimivirus BTB/WD family.</text>
</comment>
<name>A0A2I2L4Q0_9VIRU</name>
<dbReference type="SUPFAM" id="SSF54695">
    <property type="entry name" value="POZ domain"/>
    <property type="match status" value="1"/>
</dbReference>
<dbReference type="Gene3D" id="3.30.710.10">
    <property type="entry name" value="Potassium Channel Kv1.1, Chain A"/>
    <property type="match status" value="1"/>
</dbReference>
<dbReference type="CDD" id="cd18186">
    <property type="entry name" value="BTB_POZ_ZBTB_KLHL-like"/>
    <property type="match status" value="1"/>
</dbReference>
<keyword evidence="4" id="KW-1185">Reference proteome</keyword>
<dbReference type="Proteomes" id="UP000236316">
    <property type="component" value="Segment"/>
</dbReference>
<organism evidence="3">
    <name type="scientific">Orpheovirus IHUMI-LCC2</name>
    <dbReference type="NCBI Taxonomy" id="2023057"/>
    <lineage>
        <taxon>Viruses</taxon>
        <taxon>Varidnaviria</taxon>
        <taxon>Bamfordvirae</taxon>
        <taxon>Nucleocytoviricota</taxon>
        <taxon>Megaviricetes</taxon>
        <taxon>Pimascovirales</taxon>
        <taxon>Ocovirineae</taxon>
        <taxon>Orpheoviridae</taxon>
        <taxon>Alphaorpheovirus</taxon>
        <taxon>Alphaorpheovirus massiliense</taxon>
    </lineage>
</organism>
<dbReference type="RefSeq" id="YP_009448793.1">
    <property type="nucleotide sequence ID" value="NC_036594.1"/>
</dbReference>
<dbReference type="Pfam" id="PF00651">
    <property type="entry name" value="BTB"/>
    <property type="match status" value="1"/>
</dbReference>
<dbReference type="KEGG" id="vg:35382391"/>
<proteinExistence type="inferred from homology"/>
<evidence type="ECO:0000313" key="3">
    <source>
        <dbReference type="EMBL" id="SNW62491.1"/>
    </source>
</evidence>